<evidence type="ECO:0008006" key="3">
    <source>
        <dbReference type="Google" id="ProtNLM"/>
    </source>
</evidence>
<dbReference type="AlphaFoldDB" id="A0AA38VSI6"/>
<comment type="caution">
    <text evidence="1">The sequence shown here is derived from an EMBL/GenBank/DDBJ whole genome shotgun (WGS) entry which is preliminary data.</text>
</comment>
<name>A0AA38VSI6_9PEZI</name>
<proteinExistence type="predicted"/>
<dbReference type="EMBL" id="JANBVO010000018">
    <property type="protein sequence ID" value="KAJ9143714.1"/>
    <property type="molecule type" value="Genomic_DNA"/>
</dbReference>
<sequence>MAGIIIPSEETKLRVSSEGAQSFIDWFYKDINEHRPLSAYYINGNAKYAAANLTADIVINGARLAQPSEYEALLDAQRAAPTPAPGGQGAATGKQGLRVRYDVEGWDAHVLNPNFGLACPEHVLARGPDKTGSRISMAVQVTGVVHLGSGTAARSLTFSEAFVLVPNWDAQGPKGQRGAKRWLIMSQNYRTL</sequence>
<evidence type="ECO:0000313" key="2">
    <source>
        <dbReference type="Proteomes" id="UP001174694"/>
    </source>
</evidence>
<dbReference type="Gene3D" id="3.10.450.50">
    <property type="match status" value="1"/>
</dbReference>
<dbReference type="Proteomes" id="UP001174694">
    <property type="component" value="Unassembled WGS sequence"/>
</dbReference>
<gene>
    <name evidence="1" type="ORF">NKR23_g6306</name>
</gene>
<evidence type="ECO:0000313" key="1">
    <source>
        <dbReference type="EMBL" id="KAJ9143714.1"/>
    </source>
</evidence>
<accession>A0AA38VSI6</accession>
<reference evidence="1" key="1">
    <citation type="submission" date="2022-07" db="EMBL/GenBank/DDBJ databases">
        <title>Fungi with potential for degradation of polypropylene.</title>
        <authorList>
            <person name="Gostincar C."/>
        </authorList>
    </citation>
    <scope>NUCLEOTIDE SEQUENCE</scope>
    <source>
        <strain evidence="1">EXF-13308</strain>
    </source>
</reference>
<organism evidence="1 2">
    <name type="scientific">Pleurostoma richardsiae</name>
    <dbReference type="NCBI Taxonomy" id="41990"/>
    <lineage>
        <taxon>Eukaryota</taxon>
        <taxon>Fungi</taxon>
        <taxon>Dikarya</taxon>
        <taxon>Ascomycota</taxon>
        <taxon>Pezizomycotina</taxon>
        <taxon>Sordariomycetes</taxon>
        <taxon>Sordariomycetidae</taxon>
        <taxon>Calosphaeriales</taxon>
        <taxon>Pleurostomataceae</taxon>
        <taxon>Pleurostoma</taxon>
    </lineage>
</organism>
<keyword evidence="2" id="KW-1185">Reference proteome</keyword>
<protein>
    <recommendedName>
        <fullName evidence="3">NTF2 domain-containing protein</fullName>
    </recommendedName>
</protein>